<dbReference type="Proteomes" id="UP000484885">
    <property type="component" value="Unassembled WGS sequence"/>
</dbReference>
<dbReference type="Gene3D" id="3.40.1690.10">
    <property type="entry name" value="secretion proteins EscU"/>
    <property type="match status" value="1"/>
</dbReference>
<feature type="transmembrane region" description="Helical" evidence="13">
    <location>
        <begin position="87"/>
        <end position="108"/>
    </location>
</feature>
<evidence type="ECO:0000256" key="11">
    <source>
        <dbReference type="ARBA" id="ARBA00023225"/>
    </source>
</evidence>
<dbReference type="SUPFAM" id="SSF160544">
    <property type="entry name" value="EscU C-terminal domain-like"/>
    <property type="match status" value="1"/>
</dbReference>
<evidence type="ECO:0000256" key="12">
    <source>
        <dbReference type="ARBA" id="ARBA00025078"/>
    </source>
</evidence>
<dbReference type="AlphaFoldDB" id="A0A845VAK0"/>
<evidence type="ECO:0000256" key="9">
    <source>
        <dbReference type="ARBA" id="ARBA00022989"/>
    </source>
</evidence>
<organism evidence="15 16">
    <name type="scientific">Wenzhouxiangella limi</name>
    <dbReference type="NCBI Taxonomy" id="2707351"/>
    <lineage>
        <taxon>Bacteria</taxon>
        <taxon>Pseudomonadati</taxon>
        <taxon>Pseudomonadota</taxon>
        <taxon>Gammaproteobacteria</taxon>
        <taxon>Chromatiales</taxon>
        <taxon>Wenzhouxiangellaceae</taxon>
        <taxon>Wenzhouxiangella</taxon>
    </lineage>
</organism>
<dbReference type="InterPro" id="IPR029025">
    <property type="entry name" value="T3SS_substrate_exporter_C"/>
</dbReference>
<dbReference type="PANTHER" id="PTHR30531">
    <property type="entry name" value="FLAGELLAR BIOSYNTHETIC PROTEIN FLHB"/>
    <property type="match status" value="1"/>
</dbReference>
<evidence type="ECO:0000256" key="6">
    <source>
        <dbReference type="ARBA" id="ARBA00022692"/>
    </source>
</evidence>
<comment type="function">
    <text evidence="12 13">Required for formation of the rod structure in the basal body of the flagellar apparatus. Together with FliI and FliH, may constitute the export apparatus of flagellin.</text>
</comment>
<dbReference type="Pfam" id="PF01312">
    <property type="entry name" value="Bac_export_2"/>
    <property type="match status" value="1"/>
</dbReference>
<dbReference type="InterPro" id="IPR006135">
    <property type="entry name" value="T3SS_substrate_exporter"/>
</dbReference>
<dbReference type="InterPro" id="IPR006136">
    <property type="entry name" value="FlhB"/>
</dbReference>
<keyword evidence="6 13" id="KW-0812">Transmembrane</keyword>
<dbReference type="FunFam" id="3.40.1690.10:FF:000001">
    <property type="entry name" value="Flagellar biosynthetic protein FlhB"/>
    <property type="match status" value="1"/>
</dbReference>
<evidence type="ECO:0000313" key="15">
    <source>
        <dbReference type="EMBL" id="NDY97151.1"/>
    </source>
</evidence>
<evidence type="ECO:0000256" key="4">
    <source>
        <dbReference type="ARBA" id="ARBA00022448"/>
    </source>
</evidence>
<reference evidence="15 16" key="1">
    <citation type="submission" date="2020-02" db="EMBL/GenBank/DDBJ databases">
        <authorList>
            <person name="Zhang X.-Y."/>
        </authorList>
    </citation>
    <scope>NUCLEOTIDE SEQUENCE [LARGE SCALE GENOMIC DNA]</scope>
    <source>
        <strain evidence="15 16">C33</strain>
    </source>
</reference>
<dbReference type="RefSeq" id="WP_164212514.1">
    <property type="nucleotide sequence ID" value="NZ_JAAGSC010000044.1"/>
</dbReference>
<keyword evidence="9 13" id="KW-1133">Transmembrane helix</keyword>
<feature type="region of interest" description="Disordered" evidence="14">
    <location>
        <begin position="356"/>
        <end position="392"/>
    </location>
</feature>
<dbReference type="GO" id="GO:0009306">
    <property type="term" value="P:protein secretion"/>
    <property type="evidence" value="ECO:0007669"/>
    <property type="project" value="InterPro"/>
</dbReference>
<keyword evidence="10 13" id="KW-0472">Membrane</keyword>
<feature type="transmembrane region" description="Helical" evidence="13">
    <location>
        <begin position="151"/>
        <end position="169"/>
    </location>
</feature>
<feature type="compositionally biased region" description="Basic and acidic residues" evidence="14">
    <location>
        <begin position="7"/>
        <end position="24"/>
    </location>
</feature>
<evidence type="ECO:0000256" key="8">
    <source>
        <dbReference type="ARBA" id="ARBA00022927"/>
    </source>
</evidence>
<keyword evidence="15" id="KW-0966">Cell projection</keyword>
<dbReference type="GO" id="GO:0005886">
    <property type="term" value="C:plasma membrane"/>
    <property type="evidence" value="ECO:0007669"/>
    <property type="project" value="UniProtKB-SubCell"/>
</dbReference>
<evidence type="ECO:0000256" key="2">
    <source>
        <dbReference type="ARBA" id="ARBA00010690"/>
    </source>
</evidence>
<evidence type="ECO:0000256" key="5">
    <source>
        <dbReference type="ARBA" id="ARBA00022475"/>
    </source>
</evidence>
<sequence length="392" mass="42483">MAENDTSQERTEEPTPKRLDDARKKGQVPRSRELSMTLVMLVGAISLLFLGKRLAAGMAEVMRTGFGFDPSLIARQDAVVGYFVDQVMTAIVMLAPLMIILMVTAIMAPATTGGWNFSVQALQPKLERLDPLKGLKRVFGPKGLMELLKTLGKFLVVGIAAAILISSLAERFAGLSALDSVPAMAEATSMVGFALIVLSAVLIIIAAVDVPFQLYQHTKQLKMTRQEVRDEMKQTEGKPEVKAKIRQLQQEVASRRMMEDVPRADVVITNPTHFAVALRYEAGQMDAPVVVAKGADLVAAAIRRVAEENDVPLLEAPPLARALFHAADIGQAIPAGLYVAVAEVLSWVYQIRRLSGSGHEPSPPDIELDEAEWVPKRFRGGDGRGGARAPST</sequence>
<dbReference type="Gene3D" id="6.10.250.2080">
    <property type="match status" value="1"/>
</dbReference>
<comment type="caution">
    <text evidence="15">The sequence shown here is derived from an EMBL/GenBank/DDBJ whole genome shotgun (WGS) entry which is preliminary data.</text>
</comment>
<gene>
    <name evidence="13 15" type="primary">flhB</name>
    <name evidence="15" type="ORF">G3I74_15615</name>
</gene>
<evidence type="ECO:0000256" key="3">
    <source>
        <dbReference type="ARBA" id="ARBA00021622"/>
    </source>
</evidence>
<keyword evidence="16" id="KW-1185">Reference proteome</keyword>
<dbReference type="PRINTS" id="PR00950">
    <property type="entry name" value="TYPE3IMSPROT"/>
</dbReference>
<feature type="transmembrane region" description="Helical" evidence="13">
    <location>
        <begin position="189"/>
        <end position="215"/>
    </location>
</feature>
<protein>
    <recommendedName>
        <fullName evidence="3 13">Flagellar biosynthetic protein FlhB</fullName>
    </recommendedName>
</protein>
<dbReference type="EMBL" id="JAAGSC010000044">
    <property type="protein sequence ID" value="NDY97151.1"/>
    <property type="molecule type" value="Genomic_DNA"/>
</dbReference>
<name>A0A845VAK0_9GAMM</name>
<feature type="transmembrane region" description="Helical" evidence="13">
    <location>
        <begin position="34"/>
        <end position="51"/>
    </location>
</feature>
<evidence type="ECO:0000256" key="14">
    <source>
        <dbReference type="SAM" id="MobiDB-lite"/>
    </source>
</evidence>
<keyword evidence="11 13" id="KW-1006">Bacterial flagellum protein export</keyword>
<proteinExistence type="inferred from homology"/>
<accession>A0A845VAK0</accession>
<keyword evidence="8 13" id="KW-0653">Protein transport</keyword>
<dbReference type="GO" id="GO:0044780">
    <property type="term" value="P:bacterial-type flagellum assembly"/>
    <property type="evidence" value="ECO:0007669"/>
    <property type="project" value="InterPro"/>
</dbReference>
<evidence type="ECO:0000256" key="1">
    <source>
        <dbReference type="ARBA" id="ARBA00004651"/>
    </source>
</evidence>
<comment type="similarity">
    <text evidence="2 13">Belongs to the type III secretion exporter family.</text>
</comment>
<keyword evidence="7 13" id="KW-1005">Bacterial flagellum biogenesis</keyword>
<feature type="compositionally biased region" description="Basic and acidic residues" evidence="14">
    <location>
        <begin position="373"/>
        <end position="382"/>
    </location>
</feature>
<evidence type="ECO:0000256" key="13">
    <source>
        <dbReference type="RuleBase" id="RU364091"/>
    </source>
</evidence>
<dbReference type="PANTHER" id="PTHR30531:SF12">
    <property type="entry name" value="FLAGELLAR BIOSYNTHETIC PROTEIN FLHB"/>
    <property type="match status" value="1"/>
</dbReference>
<comment type="subcellular location">
    <subcellularLocation>
        <location evidence="1">Cell membrane</location>
        <topology evidence="1">Multi-pass membrane protein</topology>
    </subcellularLocation>
</comment>
<evidence type="ECO:0000313" key="16">
    <source>
        <dbReference type="Proteomes" id="UP000484885"/>
    </source>
</evidence>
<keyword evidence="15" id="KW-0969">Cilium</keyword>
<evidence type="ECO:0000256" key="10">
    <source>
        <dbReference type="ARBA" id="ARBA00023136"/>
    </source>
</evidence>
<keyword evidence="15" id="KW-0282">Flagellum</keyword>
<keyword evidence="4 13" id="KW-0813">Transport</keyword>
<keyword evidence="5 13" id="KW-1003">Cell membrane</keyword>
<evidence type="ECO:0000256" key="7">
    <source>
        <dbReference type="ARBA" id="ARBA00022795"/>
    </source>
</evidence>
<feature type="region of interest" description="Disordered" evidence="14">
    <location>
        <begin position="1"/>
        <end position="28"/>
    </location>
</feature>
<dbReference type="NCBIfam" id="TIGR00328">
    <property type="entry name" value="flhB"/>
    <property type="match status" value="1"/>
</dbReference>